<dbReference type="PANTHER" id="PTHR30399:SF1">
    <property type="entry name" value="UTP PYROPHOSPHATASE"/>
    <property type="match status" value="1"/>
</dbReference>
<dbReference type="RefSeq" id="WP_013114133.1">
    <property type="nucleotide sequence ID" value="NC_014150.1"/>
</dbReference>
<name>D5UAJ5_BRAM5</name>
<dbReference type="PANTHER" id="PTHR30399">
    <property type="entry name" value="UNCHARACTERIZED PROTEIN YGJP"/>
    <property type="match status" value="1"/>
</dbReference>
<dbReference type="Proteomes" id="UP000001915">
    <property type="component" value="Chromosome"/>
</dbReference>
<dbReference type="EMBL" id="CP001959">
    <property type="protein sequence ID" value="ADG71718.1"/>
    <property type="molecule type" value="Genomic_DNA"/>
</dbReference>
<dbReference type="InterPro" id="IPR053136">
    <property type="entry name" value="UTP_pyrophosphatase-like"/>
</dbReference>
<organism evidence="2 3">
    <name type="scientific">Brachyspira murdochii (strain ATCC 51284 / DSM 12563 / 56-150)</name>
    <name type="common">Serpulina murdochii</name>
    <dbReference type="NCBI Taxonomy" id="526224"/>
    <lineage>
        <taxon>Bacteria</taxon>
        <taxon>Pseudomonadati</taxon>
        <taxon>Spirochaetota</taxon>
        <taxon>Spirochaetia</taxon>
        <taxon>Brachyspirales</taxon>
        <taxon>Brachyspiraceae</taxon>
        <taxon>Brachyspira</taxon>
    </lineage>
</organism>
<dbReference type="STRING" id="526224.Bmur_1632"/>
<dbReference type="AlphaFoldDB" id="D5UAJ5"/>
<proteinExistence type="predicted"/>
<feature type="domain" description="YgjP-like metallopeptidase" evidence="1">
    <location>
        <begin position="12"/>
        <end position="227"/>
    </location>
</feature>
<evidence type="ECO:0000259" key="1">
    <source>
        <dbReference type="Pfam" id="PF01863"/>
    </source>
</evidence>
<accession>D5UAJ5</accession>
<sequence length="232" mass="28072">MNKIIIEYKKIKNIYIRVKPDLNIYVTAPKRVSKKYIYELIENRKDWIEEKKESIKKKNLYDISRKELINGDKIYYLGKCYELNILKSKKENIIINDNIINMYVNMKEDENFKDADINRKHKLLETWYKKEALKLFDTLLKKYCLIMSLEIRGFTVKKLKSKWGSCDTLKKYITLNIELMKYPIIVSEYIVIHELAHLIEANHSKKFYEIIKKYMPEYKKAKKILNSFFNDL</sequence>
<dbReference type="HOGENOM" id="CLU_065947_1_1_12"/>
<gene>
    <name evidence="2" type="ordered locus">Bmur_1632</name>
</gene>
<evidence type="ECO:0000313" key="2">
    <source>
        <dbReference type="EMBL" id="ADG71718.1"/>
    </source>
</evidence>
<dbReference type="Gene3D" id="3.30.2010.10">
    <property type="entry name" value="Metalloproteases ('zincins'), catalytic domain"/>
    <property type="match status" value="1"/>
</dbReference>
<reference evidence="2 3" key="1">
    <citation type="journal article" date="2010" name="Stand. Genomic Sci.">
        <title>Complete genome sequence of Brachyspira murdochii type strain (56-150).</title>
        <authorList>
            <person name="Pati A."/>
            <person name="Sikorski J."/>
            <person name="Gronow S."/>
            <person name="Munk C."/>
            <person name="Lapidus A."/>
            <person name="Copeland A."/>
            <person name="Glavina Del Tio T."/>
            <person name="Nolan M."/>
            <person name="Lucas S."/>
            <person name="Chen F."/>
            <person name="Tice H."/>
            <person name="Cheng J.F."/>
            <person name="Han C."/>
            <person name="Detter J.C."/>
            <person name="Bruce D."/>
            <person name="Tapia R."/>
            <person name="Goodwin L."/>
            <person name="Pitluck S."/>
            <person name="Liolios K."/>
            <person name="Ivanova N."/>
            <person name="Mavromatis K."/>
            <person name="Mikhailova N."/>
            <person name="Chen A."/>
            <person name="Palaniappan K."/>
            <person name="Land M."/>
            <person name="Hauser L."/>
            <person name="Chang Y.J."/>
            <person name="Jeffries C.D."/>
            <person name="Spring S."/>
            <person name="Rohde M."/>
            <person name="Goker M."/>
            <person name="Bristow J."/>
            <person name="Eisen J.A."/>
            <person name="Markowitz V."/>
            <person name="Hugenholtz P."/>
            <person name="Kyrpides N.C."/>
            <person name="Klenk H.P."/>
        </authorList>
    </citation>
    <scope>NUCLEOTIDE SEQUENCE [LARGE SCALE GENOMIC DNA]</scope>
    <source>
        <strain evidence="3">ATCC 51284 / DSM 12563 / 56-150</strain>
    </source>
</reference>
<evidence type="ECO:0000313" key="3">
    <source>
        <dbReference type="Proteomes" id="UP000001915"/>
    </source>
</evidence>
<dbReference type="CDD" id="cd07344">
    <property type="entry name" value="M48_yhfN_like"/>
    <property type="match status" value="1"/>
</dbReference>
<dbReference type="OrthoDB" id="9811177at2"/>
<dbReference type="Pfam" id="PF01863">
    <property type="entry name" value="YgjP-like"/>
    <property type="match status" value="1"/>
</dbReference>
<dbReference type="eggNOG" id="COG1451">
    <property type="taxonomic scope" value="Bacteria"/>
</dbReference>
<dbReference type="KEGG" id="brm:Bmur_1632"/>
<dbReference type="InterPro" id="IPR002725">
    <property type="entry name" value="YgjP-like_metallopeptidase"/>
</dbReference>
<protein>
    <recommendedName>
        <fullName evidence="1">YgjP-like metallopeptidase domain-containing protein</fullName>
    </recommendedName>
</protein>